<dbReference type="EMBL" id="CM055109">
    <property type="protein sequence ID" value="KAJ7524015.1"/>
    <property type="molecule type" value="Genomic_DNA"/>
</dbReference>
<proteinExistence type="predicted"/>
<name>A0ACC2B2Q1_DIPCM</name>
<evidence type="ECO:0000313" key="2">
    <source>
        <dbReference type="Proteomes" id="UP001162992"/>
    </source>
</evidence>
<organism evidence="1 2">
    <name type="scientific">Diphasiastrum complanatum</name>
    <name type="common">Issler's clubmoss</name>
    <name type="synonym">Lycopodium complanatum</name>
    <dbReference type="NCBI Taxonomy" id="34168"/>
    <lineage>
        <taxon>Eukaryota</taxon>
        <taxon>Viridiplantae</taxon>
        <taxon>Streptophyta</taxon>
        <taxon>Embryophyta</taxon>
        <taxon>Tracheophyta</taxon>
        <taxon>Lycopodiopsida</taxon>
        <taxon>Lycopodiales</taxon>
        <taxon>Lycopodiaceae</taxon>
        <taxon>Lycopodioideae</taxon>
        <taxon>Diphasiastrum</taxon>
    </lineage>
</organism>
<accession>A0ACC2B2Q1</accession>
<comment type="caution">
    <text evidence="1">The sequence shown here is derived from an EMBL/GenBank/DDBJ whole genome shotgun (WGS) entry which is preliminary data.</text>
</comment>
<reference evidence="2" key="1">
    <citation type="journal article" date="2024" name="Proc. Natl. Acad. Sci. U.S.A.">
        <title>Extraordinary preservation of gene collinearity over three hundred million years revealed in homosporous lycophytes.</title>
        <authorList>
            <person name="Li C."/>
            <person name="Wickell D."/>
            <person name="Kuo L.Y."/>
            <person name="Chen X."/>
            <person name="Nie B."/>
            <person name="Liao X."/>
            <person name="Peng D."/>
            <person name="Ji J."/>
            <person name="Jenkins J."/>
            <person name="Williams M."/>
            <person name="Shu S."/>
            <person name="Plott C."/>
            <person name="Barry K."/>
            <person name="Rajasekar S."/>
            <person name="Grimwood J."/>
            <person name="Han X."/>
            <person name="Sun S."/>
            <person name="Hou Z."/>
            <person name="He W."/>
            <person name="Dai G."/>
            <person name="Sun C."/>
            <person name="Schmutz J."/>
            <person name="Leebens-Mack J.H."/>
            <person name="Li F.W."/>
            <person name="Wang L."/>
        </authorList>
    </citation>
    <scope>NUCLEOTIDE SEQUENCE [LARGE SCALE GENOMIC DNA]</scope>
    <source>
        <strain evidence="2">cv. PW_Plant_1</strain>
    </source>
</reference>
<gene>
    <name evidence="1" type="ORF">O6H91_18G073100</name>
</gene>
<evidence type="ECO:0000313" key="1">
    <source>
        <dbReference type="EMBL" id="KAJ7524015.1"/>
    </source>
</evidence>
<protein>
    <submittedName>
        <fullName evidence="1">Uncharacterized protein</fullName>
    </submittedName>
</protein>
<dbReference type="Proteomes" id="UP001162992">
    <property type="component" value="Chromosome 18"/>
</dbReference>
<sequence length="170" mass="19655">MEVAAAFAASLDEMAALVEELRADMRRQWKQFWRIEGSFLQPVIGFVSSVDWTEPWLLALMIFHVYLLVVSIKSRKDNNLQMGIFFFGFVGIYFAERLNVLLARSWNRFARHPYFDQSGVFLSTVWSGPLLLISIVILVNSLSLLANHLIKWQKAEPDYFARVAHIEKSN</sequence>
<keyword evidence="2" id="KW-1185">Reference proteome</keyword>